<evidence type="ECO:0000313" key="2">
    <source>
        <dbReference type="EMBL" id="UDM59707.1"/>
    </source>
</evidence>
<sequence>MKCIIILLMLAFVAISNARMYSSRHDNMDIETLVRNPGYMKTSVGCYLDRNMCGKTTATLKKAIPEIVQTACAKCTPTQKHILRRYIEELKKKLPRDYQSFRHKFDPNGTKFDELETAIANS</sequence>
<proteinExistence type="evidence at transcript level"/>
<organism evidence="2">
    <name type="scientific">Corcyra cephalonica</name>
    <name type="common">Rice moth</name>
    <dbReference type="NCBI Taxonomy" id="139036"/>
    <lineage>
        <taxon>Eukaryota</taxon>
        <taxon>Metazoa</taxon>
        <taxon>Ecdysozoa</taxon>
        <taxon>Arthropoda</taxon>
        <taxon>Hexapoda</taxon>
        <taxon>Insecta</taxon>
        <taxon>Pterygota</taxon>
        <taxon>Neoptera</taxon>
        <taxon>Endopterygota</taxon>
        <taxon>Lepidoptera</taxon>
        <taxon>Glossata</taxon>
        <taxon>Ditrysia</taxon>
        <taxon>Pyraloidea</taxon>
        <taxon>Pyralidae</taxon>
        <taxon>Galleriinae</taxon>
        <taxon>Corcyra</taxon>
    </lineage>
</organism>
<accession>A0A8K1P961</accession>
<dbReference type="Pfam" id="PF03392">
    <property type="entry name" value="OS-D"/>
    <property type="match status" value="1"/>
</dbReference>
<protein>
    <submittedName>
        <fullName evidence="2">Putative chemosensory protein 14</fullName>
    </submittedName>
</protein>
<dbReference type="PANTHER" id="PTHR11257">
    <property type="entry name" value="CHEMOSENSORY PROTEIN-RELATED"/>
    <property type="match status" value="1"/>
</dbReference>
<keyword evidence="1" id="KW-0732">Signal</keyword>
<dbReference type="Gene3D" id="1.10.2080.10">
    <property type="entry name" value="Insect odorant-binding protein A10/Ejaculatory bulb-specific protein 3"/>
    <property type="match status" value="1"/>
</dbReference>
<name>A0A8K1P961_CORCP</name>
<dbReference type="InterPro" id="IPR036682">
    <property type="entry name" value="OS_D_A10/PebIII_sf"/>
</dbReference>
<dbReference type="EMBL" id="MT905094">
    <property type="protein sequence ID" value="UDM59707.1"/>
    <property type="molecule type" value="mRNA"/>
</dbReference>
<dbReference type="SUPFAM" id="SSF100910">
    <property type="entry name" value="Chemosensory protein Csp2"/>
    <property type="match status" value="1"/>
</dbReference>
<dbReference type="PANTHER" id="PTHR11257:SF13">
    <property type="entry name" value="GEO07322P1"/>
    <property type="match status" value="1"/>
</dbReference>
<feature type="chain" id="PRO_5035423943" evidence="1">
    <location>
        <begin position="19"/>
        <end position="122"/>
    </location>
</feature>
<reference evidence="2" key="1">
    <citation type="submission" date="2020-08" db="EMBL/GenBank/DDBJ databases">
        <authorList>
            <person name="Huang Z."/>
            <person name="Zhang Q."/>
        </authorList>
    </citation>
    <scope>NUCLEOTIDE SEQUENCE</scope>
    <source>
        <strain evidence="2">Cluster-2393.30173</strain>
    </source>
</reference>
<evidence type="ECO:0000256" key="1">
    <source>
        <dbReference type="SAM" id="SignalP"/>
    </source>
</evidence>
<feature type="signal peptide" evidence="1">
    <location>
        <begin position="1"/>
        <end position="18"/>
    </location>
</feature>
<dbReference type="InterPro" id="IPR005055">
    <property type="entry name" value="A10/PebIII"/>
</dbReference>
<dbReference type="AlphaFoldDB" id="A0A8K1P961"/>